<name>A0A4Y2L7K4_ARAVE</name>
<gene>
    <name evidence="1" type="ORF">AVEN_232511_1</name>
</gene>
<evidence type="ECO:0008006" key="3">
    <source>
        <dbReference type="Google" id="ProtNLM"/>
    </source>
</evidence>
<proteinExistence type="predicted"/>
<dbReference type="Gene3D" id="3.30.420.10">
    <property type="entry name" value="Ribonuclease H-like superfamily/Ribonuclease H"/>
    <property type="match status" value="1"/>
</dbReference>
<protein>
    <recommendedName>
        <fullName evidence="3">Tc1-like transposase DDE domain-containing protein</fullName>
    </recommendedName>
</protein>
<dbReference type="InterPro" id="IPR036397">
    <property type="entry name" value="RNaseH_sf"/>
</dbReference>
<evidence type="ECO:0000313" key="2">
    <source>
        <dbReference type="Proteomes" id="UP000499080"/>
    </source>
</evidence>
<dbReference type="AlphaFoldDB" id="A0A4Y2L7K4"/>
<dbReference type="Proteomes" id="UP000499080">
    <property type="component" value="Unassembled WGS sequence"/>
</dbReference>
<comment type="caution">
    <text evidence="1">The sequence shown here is derived from an EMBL/GenBank/DDBJ whole genome shotgun (WGS) entry which is preliminary data.</text>
</comment>
<keyword evidence="2" id="KW-1185">Reference proteome</keyword>
<sequence>MVWGRICASGKTPLVFVDEGVKISHKVFSRDILEAVVLPWAKKHFGNANWTFQQDSTPAHKAKKAQDWCKAHFSDMISSAE</sequence>
<accession>A0A4Y2L7K4</accession>
<organism evidence="1 2">
    <name type="scientific">Araneus ventricosus</name>
    <name type="common">Orbweaver spider</name>
    <name type="synonym">Epeira ventricosa</name>
    <dbReference type="NCBI Taxonomy" id="182803"/>
    <lineage>
        <taxon>Eukaryota</taxon>
        <taxon>Metazoa</taxon>
        <taxon>Ecdysozoa</taxon>
        <taxon>Arthropoda</taxon>
        <taxon>Chelicerata</taxon>
        <taxon>Arachnida</taxon>
        <taxon>Araneae</taxon>
        <taxon>Araneomorphae</taxon>
        <taxon>Entelegynae</taxon>
        <taxon>Araneoidea</taxon>
        <taxon>Araneidae</taxon>
        <taxon>Araneus</taxon>
    </lineage>
</organism>
<reference evidence="1 2" key="1">
    <citation type="journal article" date="2019" name="Sci. Rep.">
        <title>Orb-weaving spider Araneus ventricosus genome elucidates the spidroin gene catalogue.</title>
        <authorList>
            <person name="Kono N."/>
            <person name="Nakamura H."/>
            <person name="Ohtoshi R."/>
            <person name="Moran D.A.P."/>
            <person name="Shinohara A."/>
            <person name="Yoshida Y."/>
            <person name="Fujiwara M."/>
            <person name="Mori M."/>
            <person name="Tomita M."/>
            <person name="Arakawa K."/>
        </authorList>
    </citation>
    <scope>NUCLEOTIDE SEQUENCE [LARGE SCALE GENOMIC DNA]</scope>
</reference>
<dbReference type="EMBL" id="BGPR01005485">
    <property type="protein sequence ID" value="GBN10608.1"/>
    <property type="molecule type" value="Genomic_DNA"/>
</dbReference>
<dbReference type="OrthoDB" id="6513831at2759"/>
<dbReference type="GO" id="GO:0003676">
    <property type="term" value="F:nucleic acid binding"/>
    <property type="evidence" value="ECO:0007669"/>
    <property type="project" value="InterPro"/>
</dbReference>
<evidence type="ECO:0000313" key="1">
    <source>
        <dbReference type="EMBL" id="GBN10608.1"/>
    </source>
</evidence>